<keyword evidence="4" id="KW-0677">Repeat</keyword>
<dbReference type="EMBL" id="MPUH01000295">
    <property type="protein sequence ID" value="OMJ83685.1"/>
    <property type="molecule type" value="Genomic_DNA"/>
</dbReference>
<dbReference type="SMART" id="SM00320">
    <property type="entry name" value="WD40"/>
    <property type="match status" value="5"/>
</dbReference>
<dbReference type="SUPFAM" id="SSF57889">
    <property type="entry name" value="Cysteine-rich domain"/>
    <property type="match status" value="1"/>
</dbReference>
<dbReference type="Pfam" id="PF00520">
    <property type="entry name" value="Ion_trans"/>
    <property type="match status" value="1"/>
</dbReference>
<evidence type="ECO:0000256" key="8">
    <source>
        <dbReference type="SAM" id="Phobius"/>
    </source>
</evidence>
<feature type="transmembrane region" description="Helical" evidence="8">
    <location>
        <begin position="923"/>
        <end position="942"/>
    </location>
</feature>
<keyword evidence="3 8" id="KW-0812">Transmembrane</keyword>
<evidence type="ECO:0000256" key="4">
    <source>
        <dbReference type="ARBA" id="ARBA00022737"/>
    </source>
</evidence>
<feature type="transmembrane region" description="Helical" evidence="8">
    <location>
        <begin position="892"/>
        <end position="911"/>
    </location>
</feature>
<feature type="transmembrane region" description="Helical" evidence="8">
    <location>
        <begin position="978"/>
        <end position="1004"/>
    </location>
</feature>
<evidence type="ECO:0000313" key="11">
    <source>
        <dbReference type="Proteomes" id="UP000187209"/>
    </source>
</evidence>
<evidence type="ECO:0000256" key="6">
    <source>
        <dbReference type="ARBA" id="ARBA00023136"/>
    </source>
</evidence>
<keyword evidence="2 7" id="KW-0853">WD repeat</keyword>
<dbReference type="GO" id="GO:0005886">
    <property type="term" value="C:plasma membrane"/>
    <property type="evidence" value="ECO:0007669"/>
    <property type="project" value="TreeGrafter"/>
</dbReference>
<dbReference type="InterPro" id="IPR046349">
    <property type="entry name" value="C1-like_sf"/>
</dbReference>
<dbReference type="InterPro" id="IPR036322">
    <property type="entry name" value="WD40_repeat_dom_sf"/>
</dbReference>
<feature type="repeat" description="WD" evidence="7">
    <location>
        <begin position="286"/>
        <end position="320"/>
    </location>
</feature>
<dbReference type="PANTHER" id="PTHR10582">
    <property type="entry name" value="TRANSIENT RECEPTOR POTENTIAL ION CHANNEL PROTEIN"/>
    <property type="match status" value="1"/>
</dbReference>
<dbReference type="InterPro" id="IPR019775">
    <property type="entry name" value="WD40_repeat_CS"/>
</dbReference>
<evidence type="ECO:0000256" key="2">
    <source>
        <dbReference type="ARBA" id="ARBA00022574"/>
    </source>
</evidence>
<evidence type="ECO:0000256" key="1">
    <source>
        <dbReference type="ARBA" id="ARBA00004141"/>
    </source>
</evidence>
<evidence type="ECO:0000259" key="9">
    <source>
        <dbReference type="Pfam" id="PF00520"/>
    </source>
</evidence>
<dbReference type="GO" id="GO:0098703">
    <property type="term" value="P:calcium ion import across plasma membrane"/>
    <property type="evidence" value="ECO:0007669"/>
    <property type="project" value="TreeGrafter"/>
</dbReference>
<evidence type="ECO:0000256" key="7">
    <source>
        <dbReference type="PROSITE-ProRule" id="PRU00221"/>
    </source>
</evidence>
<protein>
    <recommendedName>
        <fullName evidence="9">Ion transport domain-containing protein</fullName>
    </recommendedName>
</protein>
<dbReference type="PROSITE" id="PS00678">
    <property type="entry name" value="WD_REPEATS_1"/>
    <property type="match status" value="1"/>
</dbReference>
<dbReference type="InterPro" id="IPR024862">
    <property type="entry name" value="TRPV"/>
</dbReference>
<dbReference type="PROSITE" id="PS50082">
    <property type="entry name" value="WD_REPEATS_2"/>
    <property type="match status" value="1"/>
</dbReference>
<evidence type="ECO:0000256" key="3">
    <source>
        <dbReference type="ARBA" id="ARBA00022692"/>
    </source>
</evidence>
<dbReference type="Gene3D" id="2.130.10.10">
    <property type="entry name" value="YVTN repeat-like/Quinoprotein amine dehydrogenase"/>
    <property type="match status" value="2"/>
</dbReference>
<dbReference type="InterPro" id="IPR001680">
    <property type="entry name" value="WD40_rpt"/>
</dbReference>
<evidence type="ECO:0000256" key="5">
    <source>
        <dbReference type="ARBA" id="ARBA00022989"/>
    </source>
</evidence>
<evidence type="ECO:0000313" key="10">
    <source>
        <dbReference type="EMBL" id="OMJ83685.1"/>
    </source>
</evidence>
<dbReference type="OrthoDB" id="437584at2759"/>
<keyword evidence="6 8" id="KW-0472">Membrane</keyword>
<dbReference type="PANTHER" id="PTHR10582:SF2">
    <property type="entry name" value="INACTIVE"/>
    <property type="match status" value="1"/>
</dbReference>
<gene>
    <name evidence="10" type="ORF">SteCoe_15356</name>
</gene>
<dbReference type="GO" id="GO:0005216">
    <property type="term" value="F:monoatomic ion channel activity"/>
    <property type="evidence" value="ECO:0007669"/>
    <property type="project" value="InterPro"/>
</dbReference>
<dbReference type="InterPro" id="IPR015943">
    <property type="entry name" value="WD40/YVTN_repeat-like_dom_sf"/>
</dbReference>
<feature type="transmembrane region" description="Helical" evidence="8">
    <location>
        <begin position="1024"/>
        <end position="1045"/>
    </location>
</feature>
<dbReference type="Proteomes" id="UP000187209">
    <property type="component" value="Unassembled WGS sequence"/>
</dbReference>
<organism evidence="10 11">
    <name type="scientific">Stentor coeruleus</name>
    <dbReference type="NCBI Taxonomy" id="5963"/>
    <lineage>
        <taxon>Eukaryota</taxon>
        <taxon>Sar</taxon>
        <taxon>Alveolata</taxon>
        <taxon>Ciliophora</taxon>
        <taxon>Postciliodesmatophora</taxon>
        <taxon>Heterotrichea</taxon>
        <taxon>Heterotrichida</taxon>
        <taxon>Stentoridae</taxon>
        <taxon>Stentor</taxon>
    </lineage>
</organism>
<comment type="subcellular location">
    <subcellularLocation>
        <location evidence="1">Membrane</location>
        <topology evidence="1">Multi-pass membrane protein</topology>
    </subcellularLocation>
</comment>
<feature type="transmembrane region" description="Helical" evidence="8">
    <location>
        <begin position="1081"/>
        <end position="1105"/>
    </location>
</feature>
<reference evidence="10 11" key="1">
    <citation type="submission" date="2016-11" db="EMBL/GenBank/DDBJ databases">
        <title>The macronuclear genome of Stentor coeruleus: a giant cell with tiny introns.</title>
        <authorList>
            <person name="Slabodnick M."/>
            <person name="Ruby J.G."/>
            <person name="Reiff S.B."/>
            <person name="Swart E.C."/>
            <person name="Gosai S."/>
            <person name="Prabakaran S."/>
            <person name="Witkowska E."/>
            <person name="Larue G.E."/>
            <person name="Fisher S."/>
            <person name="Freeman R.M."/>
            <person name="Gunawardena J."/>
            <person name="Chu W."/>
            <person name="Stover N.A."/>
            <person name="Gregory B.D."/>
            <person name="Nowacki M."/>
            <person name="Derisi J."/>
            <person name="Roy S.W."/>
            <person name="Marshall W.F."/>
            <person name="Sood P."/>
        </authorList>
    </citation>
    <scope>NUCLEOTIDE SEQUENCE [LARGE SCALE GENOMIC DNA]</scope>
    <source>
        <strain evidence="10">WM001</strain>
    </source>
</reference>
<comment type="caution">
    <text evidence="10">The sequence shown here is derived from an EMBL/GenBank/DDBJ whole genome shotgun (WGS) entry which is preliminary data.</text>
</comment>
<dbReference type="SUPFAM" id="SSF50978">
    <property type="entry name" value="WD40 repeat-like"/>
    <property type="match status" value="2"/>
</dbReference>
<proteinExistence type="predicted"/>
<keyword evidence="5 8" id="KW-1133">Transmembrane helix</keyword>
<sequence>MSGLSEPLLSGQAHNPQSFELSAPLDQSLKPPEKLTKQDLDEKIKEINESINATYSCKAVEFPFECRLIKLSSKHNMIIGTSSNPGSIVVIDLNDPSKKATSFKVIDDYITCIRMSLNEDKLYLGGDYGNIAVYDFPSMDINTSKRIQVNGQNVVFDIYDETVYAATSFSMRSVIVIDKDFMNYSSIGNAYMPSYVRVSYDGKYVAVSDNKNVVVYSRKMMWTQMVYEINRRNDDENNGSELKKCEIEFFRKMPRICISHDNLIDIWDLEKGEIKTTKKLNTECDITSLKLSENDIFLLAVGYDNSINIWDLRLSSNLPIFINYPIKDNSKKLQINRNKTYYDLEIDEDRNLIYTHALNSKYSYQWKGIFVDKAVFPNSAFDKVGQCCLACKRKGEIIVTVLKEGKFFVWNIETFKLVKEVEIPECQELLALTFAGINESILLVGSNQIIYKLKADDYSYIDCIKNNWAGSINCIKANSNYIFTGGSSKFIVVQNYQGILIKSIPQHNFEITAMKISTKYIITGDCMGHISIHVIDTWAFHAEFASEESCIKTIELLNNNDTLITITGNGKCIFWSIYDKITIKTPDLGGKMDINDCYLSNDERRFYLSVSDGRLLIYNLPSFTNLATLNYNSKTQRFTMDKDEKYLLVSNEKGLFRTVGAVSKDNPMIIDTNVDVPKVLKFVNGNKRGDSDRQISWVIAPYMVNSLHYYANENAKADLKAAMLTNAHYIKSSLGTPLDIALIKENTEAAGAIISQLKRRVYSNNYALETLSDCLCDLNNKGFKGLDELYNECLIKSTDENLPEFCSKDVPLPIVHYELTMNINYKNFIAENNVKDKRISFLISTIRMNLEIGSQESLDFLKSLIKCSNTDIFKTKFIQTILNEKWKKVRHLMYLNSLIFVFYLLSLSIYIITKDSLYLKIALVWNVLSFLYEIMQMIIDFIEYWKDVWNYIDISRAGFFYLYFYLEIVYQNTSTDTLFGFVDIHMWILVLITILSWIRGITLFSLSSSTRYMVSLLGEVLKDIISFAVVVFYSIISFALIKMTFPATELPSDKSSPTIGSSIIDAYFEAIGGGSQDSTGFTLILVIINSVFNVIIMMNLLISILGTTYNKVNDNAEVEDLKELTEMIIECESLYLLRRNEKRKTIMQICEEYTPPEVFGHDTIGVKLKTMRGEVDEIQSKHEEIYKMCNDKFDKLMQLHASTQAKIGVNYKDVVLEIKKNQDELKKELIITINNQNKISESTEGDAFLCPEEHKISYEASEYSQCLLCAKYFEGENIGTCNICRSQFCSDCEVYLKIKSEVRTNLKCLEEHVIYYYQNLYNYLEYLKIETNQICRFCNVKLSHEAHGCVICNYFACTKCVKTFKASDGIKEESLKCKESHNLTWKQRELYKECLKRKCNKCNKVRIGAGFFTCSECSYYFCLSCVSEVVDKKNLTTKALNEVEGNEDKRIAGKDNENPEG</sequence>
<feature type="domain" description="Ion transport" evidence="9">
    <location>
        <begin position="894"/>
        <end position="1116"/>
    </location>
</feature>
<name>A0A1R2C426_9CILI</name>
<dbReference type="InterPro" id="IPR005821">
    <property type="entry name" value="Ion_trans_dom"/>
</dbReference>
<keyword evidence="11" id="KW-1185">Reference proteome</keyword>
<accession>A0A1R2C426</accession>